<dbReference type="Proteomes" id="UP000283210">
    <property type="component" value="Chromosome 17"/>
</dbReference>
<evidence type="ECO:0000256" key="2">
    <source>
        <dbReference type="ARBA" id="ARBA00023054"/>
    </source>
</evidence>
<dbReference type="PRINTS" id="PR01248">
    <property type="entry name" value="TYPE1KERATIN"/>
</dbReference>
<dbReference type="PANTHER" id="PTHR23239:SF32">
    <property type="entry name" value="PHAKININ"/>
    <property type="match status" value="1"/>
</dbReference>
<dbReference type="Gene3D" id="1.20.5.170">
    <property type="match status" value="1"/>
</dbReference>
<gene>
    <name evidence="6" type="ORF">OJAV_G00170070</name>
</gene>
<dbReference type="GO" id="GO:0005882">
    <property type="term" value="C:intermediate filament"/>
    <property type="evidence" value="ECO:0007669"/>
    <property type="project" value="UniProtKB-KW"/>
</dbReference>
<feature type="coiled-coil region" evidence="3">
    <location>
        <begin position="95"/>
        <end position="122"/>
    </location>
</feature>
<dbReference type="OrthoDB" id="8851579at2759"/>
<sequence>MPLPRRRSSVLGQTSTERPAPAPGRMGAAATAAPRGVFVGSAPAVGVASGLGTRVSRRALGISSVFLQGMRSTAAPVLPRTGQRAGGQGALNTCLMEYRDKVRALEQLNQQLEQQIRLCLDRRASSAGAWGPLRREWEEVYRQVSEAILDNARLMLQTENVQASAEDFKERFENEQPLRSAMEEEISSLHRVIQEARVTKAELEEQMEMMRAELRTLEQNHEQDVRALYHQMAGREVDEPDAPIETSLDQILANIRSHWEKEAPCTSSRLSPEEEQVEALKAECSETGCKIQSLQAETESIRALKRGLENSLTDARHWHQLELQNLGSVVSKLEAELADVRGEIEQQRRDYDTLLSNKQKLEQEIGLYHGILDGEESRFQPTAAAQCTALNAECEGATPETPAPPEQ</sequence>
<name>A0A437CEW4_ORYJA</name>
<proteinExistence type="predicted"/>
<reference evidence="6 7" key="2">
    <citation type="submission" date="2019-01" db="EMBL/GenBank/DDBJ databases">
        <title>A chromosome length genome reference of the Java medaka (oryzias javanicus).</title>
        <authorList>
            <person name="Herpin A."/>
            <person name="Takehana Y."/>
            <person name="Naruse K."/>
            <person name="Ansai S."/>
            <person name="Kawaguchi M."/>
        </authorList>
    </citation>
    <scope>NUCLEOTIDE SEQUENCE [LARGE SCALE GENOMIC DNA]</scope>
    <source>
        <strain evidence="6">RS831</strain>
        <tissue evidence="6">Whole body</tissue>
    </source>
</reference>
<evidence type="ECO:0000256" key="3">
    <source>
        <dbReference type="SAM" id="Coils"/>
    </source>
</evidence>
<keyword evidence="7" id="KW-1185">Reference proteome</keyword>
<dbReference type="AlphaFoldDB" id="A0A437CEW4"/>
<dbReference type="PANTHER" id="PTHR23239">
    <property type="entry name" value="INTERMEDIATE FILAMENT"/>
    <property type="match status" value="1"/>
</dbReference>
<accession>A0A437CEW4</accession>
<dbReference type="EMBL" id="CM012453">
    <property type="protein sequence ID" value="RVE61390.1"/>
    <property type="molecule type" value="Genomic_DNA"/>
</dbReference>
<feature type="coiled-coil region" evidence="3">
    <location>
        <begin position="186"/>
        <end position="227"/>
    </location>
</feature>
<dbReference type="InterPro" id="IPR002957">
    <property type="entry name" value="Keratin_I"/>
</dbReference>
<dbReference type="GO" id="GO:0005198">
    <property type="term" value="F:structural molecule activity"/>
    <property type="evidence" value="ECO:0007669"/>
    <property type="project" value="InterPro"/>
</dbReference>
<evidence type="ECO:0000256" key="4">
    <source>
        <dbReference type="SAM" id="MobiDB-lite"/>
    </source>
</evidence>
<dbReference type="SMART" id="SM01391">
    <property type="entry name" value="Filament"/>
    <property type="match status" value="1"/>
</dbReference>
<feature type="region of interest" description="Disordered" evidence="4">
    <location>
        <begin position="1"/>
        <end position="28"/>
    </location>
</feature>
<organism evidence="6 7">
    <name type="scientific">Oryzias javanicus</name>
    <name type="common">Javanese ricefish</name>
    <name type="synonym">Aplocheilus javanicus</name>
    <dbReference type="NCBI Taxonomy" id="123683"/>
    <lineage>
        <taxon>Eukaryota</taxon>
        <taxon>Metazoa</taxon>
        <taxon>Chordata</taxon>
        <taxon>Craniata</taxon>
        <taxon>Vertebrata</taxon>
        <taxon>Euteleostomi</taxon>
        <taxon>Actinopterygii</taxon>
        <taxon>Neopterygii</taxon>
        <taxon>Teleostei</taxon>
        <taxon>Neoteleostei</taxon>
        <taxon>Acanthomorphata</taxon>
        <taxon>Ovalentaria</taxon>
        <taxon>Atherinomorphae</taxon>
        <taxon>Beloniformes</taxon>
        <taxon>Adrianichthyidae</taxon>
        <taxon>Oryziinae</taxon>
        <taxon>Oryzias</taxon>
    </lineage>
</organism>
<dbReference type="Pfam" id="PF00038">
    <property type="entry name" value="Filament"/>
    <property type="match status" value="1"/>
</dbReference>
<feature type="domain" description="IF rod" evidence="5">
    <location>
        <begin position="100"/>
        <end position="379"/>
    </location>
</feature>
<keyword evidence="1" id="KW-0403">Intermediate filament</keyword>
<keyword evidence="2 3" id="KW-0175">Coiled coil</keyword>
<feature type="coiled-coil region" evidence="3">
    <location>
        <begin position="277"/>
        <end position="364"/>
    </location>
</feature>
<protein>
    <recommendedName>
        <fullName evidence="5">IF rod domain-containing protein</fullName>
    </recommendedName>
</protein>
<evidence type="ECO:0000313" key="6">
    <source>
        <dbReference type="EMBL" id="RVE61390.1"/>
    </source>
</evidence>
<evidence type="ECO:0000259" key="5">
    <source>
        <dbReference type="PROSITE" id="PS51842"/>
    </source>
</evidence>
<dbReference type="PROSITE" id="PS51842">
    <property type="entry name" value="IF_ROD_2"/>
    <property type="match status" value="1"/>
</dbReference>
<reference evidence="6 7" key="1">
    <citation type="submission" date="2018-11" db="EMBL/GenBank/DDBJ databases">
        <authorList>
            <person name="Lopez-Roques C."/>
            <person name="Donnadieu C."/>
            <person name="Bouchez O."/>
            <person name="Klopp C."/>
            <person name="Cabau C."/>
            <person name="Zahm M."/>
        </authorList>
    </citation>
    <scope>NUCLEOTIDE SEQUENCE [LARGE SCALE GENOMIC DNA]</scope>
    <source>
        <strain evidence="6">RS831</strain>
        <tissue evidence="6">Whole body</tissue>
    </source>
</reference>
<dbReference type="GO" id="GO:0045109">
    <property type="term" value="P:intermediate filament organization"/>
    <property type="evidence" value="ECO:0007669"/>
    <property type="project" value="TreeGrafter"/>
</dbReference>
<evidence type="ECO:0000256" key="1">
    <source>
        <dbReference type="ARBA" id="ARBA00022754"/>
    </source>
</evidence>
<dbReference type="SUPFAM" id="SSF64593">
    <property type="entry name" value="Intermediate filament protein, coiled coil region"/>
    <property type="match status" value="1"/>
</dbReference>
<evidence type="ECO:0000313" key="7">
    <source>
        <dbReference type="Proteomes" id="UP000283210"/>
    </source>
</evidence>
<dbReference type="Gene3D" id="1.20.5.1160">
    <property type="entry name" value="Vasodilator-stimulated phosphoprotein"/>
    <property type="match status" value="1"/>
</dbReference>
<dbReference type="InterPro" id="IPR039008">
    <property type="entry name" value="IF_rod_dom"/>
</dbReference>